<dbReference type="OrthoDB" id="10250730at2759"/>
<evidence type="ECO:0000259" key="1">
    <source>
        <dbReference type="Pfam" id="PF02627"/>
    </source>
</evidence>
<reference evidence="2 3" key="1">
    <citation type="submission" date="2017-03" db="EMBL/GenBank/DDBJ databases">
        <title>Genomes of endolithic fungi from Antarctica.</title>
        <authorList>
            <person name="Coleine C."/>
            <person name="Masonjones S."/>
            <person name="Stajich J.E."/>
        </authorList>
    </citation>
    <scope>NUCLEOTIDE SEQUENCE [LARGE SCALE GENOMIC DNA]</scope>
    <source>
        <strain evidence="2 3">CCFEE 5184</strain>
    </source>
</reference>
<dbReference type="AlphaFoldDB" id="A0A4U0W2C5"/>
<keyword evidence="3" id="KW-1185">Reference proteome</keyword>
<dbReference type="PANTHER" id="PTHR33930">
    <property type="entry name" value="ALKYL HYDROPEROXIDE REDUCTASE AHPD"/>
    <property type="match status" value="1"/>
</dbReference>
<dbReference type="Gene3D" id="1.20.1290.10">
    <property type="entry name" value="AhpD-like"/>
    <property type="match status" value="2"/>
</dbReference>
<dbReference type="EMBL" id="NAJQ01001599">
    <property type="protein sequence ID" value="TKA56083.1"/>
    <property type="molecule type" value="Genomic_DNA"/>
</dbReference>
<accession>A0A4U0W2C5</accession>
<dbReference type="PANTHER" id="PTHR33930:SF2">
    <property type="entry name" value="BLR3452 PROTEIN"/>
    <property type="match status" value="1"/>
</dbReference>
<dbReference type="InterPro" id="IPR029032">
    <property type="entry name" value="AhpD-like"/>
</dbReference>
<comment type="caution">
    <text evidence="2">The sequence shown here is derived from an EMBL/GenBank/DDBJ whole genome shotgun (WGS) entry which is preliminary data.</text>
</comment>
<protein>
    <recommendedName>
        <fullName evidence="1">Carboxymuconolactone decarboxylase-like domain-containing protein</fullName>
    </recommendedName>
</protein>
<dbReference type="GO" id="GO:0051920">
    <property type="term" value="F:peroxiredoxin activity"/>
    <property type="evidence" value="ECO:0007669"/>
    <property type="project" value="InterPro"/>
</dbReference>
<gene>
    <name evidence="2" type="ORF">B0A55_11153</name>
</gene>
<dbReference type="SUPFAM" id="SSF69118">
    <property type="entry name" value="AhpD-like"/>
    <property type="match status" value="1"/>
</dbReference>
<evidence type="ECO:0000313" key="3">
    <source>
        <dbReference type="Proteomes" id="UP000309340"/>
    </source>
</evidence>
<feature type="domain" description="Carboxymuconolactone decarboxylase-like" evidence="1">
    <location>
        <begin position="29"/>
        <end position="95"/>
    </location>
</feature>
<name>A0A4U0W2C5_9PEZI</name>
<dbReference type="Pfam" id="PF02627">
    <property type="entry name" value="CMD"/>
    <property type="match status" value="2"/>
</dbReference>
<dbReference type="STRING" id="329884.A0A4U0W2C5"/>
<organism evidence="2 3">
    <name type="scientific">Friedmanniomyces simplex</name>
    <dbReference type="NCBI Taxonomy" id="329884"/>
    <lineage>
        <taxon>Eukaryota</taxon>
        <taxon>Fungi</taxon>
        <taxon>Dikarya</taxon>
        <taxon>Ascomycota</taxon>
        <taxon>Pezizomycotina</taxon>
        <taxon>Dothideomycetes</taxon>
        <taxon>Dothideomycetidae</taxon>
        <taxon>Mycosphaerellales</taxon>
        <taxon>Teratosphaeriaceae</taxon>
        <taxon>Friedmanniomyces</taxon>
    </lineage>
</organism>
<feature type="domain" description="Carboxymuconolactone decarboxylase-like" evidence="1">
    <location>
        <begin position="152"/>
        <end position="209"/>
    </location>
</feature>
<dbReference type="Proteomes" id="UP000309340">
    <property type="component" value="Unassembled WGS sequence"/>
</dbReference>
<sequence>MSKAKETFSNTLGEAAWDQSWDTLSKLDPEIFEASVKLMAVPKQKKHLSTKMQSLVQLSVDCAATHLYVPGIRLHVKNAAAAGATLAEVMEVLELSSTLGIHACNIGVPLLVQVMKEEGFFWDDFLALDPEFFAAYTDFSSAPWTKRIEGVDGHAGALSNQDKELIYCAFDSAATHLYVSGLKEHMRNALRYGATVEQVVEVLELATPLSLHTLNVTAPIVQEIYGQR</sequence>
<proteinExistence type="predicted"/>
<evidence type="ECO:0000313" key="2">
    <source>
        <dbReference type="EMBL" id="TKA56083.1"/>
    </source>
</evidence>
<dbReference type="InterPro" id="IPR003779">
    <property type="entry name" value="CMD-like"/>
</dbReference>